<keyword evidence="2" id="KW-1185">Reference proteome</keyword>
<accession>A0AA36GGW5</accession>
<dbReference type="EMBL" id="CATQJL010000001">
    <property type="protein sequence ID" value="CAJ0590723.1"/>
    <property type="molecule type" value="Genomic_DNA"/>
</dbReference>
<dbReference type="AlphaFoldDB" id="A0AA36GGW5"/>
<reference evidence="1" key="1">
    <citation type="submission" date="2023-07" db="EMBL/GenBank/DDBJ databases">
        <authorList>
            <consortium name="CYATHOMIX"/>
        </authorList>
    </citation>
    <scope>NUCLEOTIDE SEQUENCE</scope>
    <source>
        <strain evidence="1">N/A</strain>
    </source>
</reference>
<organism evidence="1 2">
    <name type="scientific">Cylicocyclus nassatus</name>
    <name type="common">Nematode worm</name>
    <dbReference type="NCBI Taxonomy" id="53992"/>
    <lineage>
        <taxon>Eukaryota</taxon>
        <taxon>Metazoa</taxon>
        <taxon>Ecdysozoa</taxon>
        <taxon>Nematoda</taxon>
        <taxon>Chromadorea</taxon>
        <taxon>Rhabditida</taxon>
        <taxon>Rhabditina</taxon>
        <taxon>Rhabditomorpha</taxon>
        <taxon>Strongyloidea</taxon>
        <taxon>Strongylidae</taxon>
        <taxon>Cylicocyclus</taxon>
    </lineage>
</organism>
<sequence>MKELQDRTSLPGFLDSLLSRIGIFECDAKTKKILEEPDFFTAPYSRIGGDNLETGVGQISSFRIRSDLKWCMICLLELITTVHICVKSVYSAAYAYALRQALRDDGREMSKGHECSQKGCSIIIGSAIQMY</sequence>
<protein>
    <submittedName>
        <fullName evidence="1">Uncharacterized protein</fullName>
    </submittedName>
</protein>
<dbReference type="Proteomes" id="UP001176961">
    <property type="component" value="Unassembled WGS sequence"/>
</dbReference>
<evidence type="ECO:0000313" key="2">
    <source>
        <dbReference type="Proteomes" id="UP001176961"/>
    </source>
</evidence>
<name>A0AA36GGW5_CYLNA</name>
<evidence type="ECO:0000313" key="1">
    <source>
        <dbReference type="EMBL" id="CAJ0590723.1"/>
    </source>
</evidence>
<gene>
    <name evidence="1" type="ORF">CYNAS_LOCUS2706</name>
</gene>
<proteinExistence type="predicted"/>
<comment type="caution">
    <text evidence="1">The sequence shown here is derived from an EMBL/GenBank/DDBJ whole genome shotgun (WGS) entry which is preliminary data.</text>
</comment>